<proteinExistence type="inferred from homology"/>
<dbReference type="GO" id="GO:0005737">
    <property type="term" value="C:cytoplasm"/>
    <property type="evidence" value="ECO:0007669"/>
    <property type="project" value="TreeGrafter"/>
</dbReference>
<dbReference type="InterPro" id="IPR002941">
    <property type="entry name" value="DNA_methylase_N4/N6"/>
</dbReference>
<dbReference type="EMBL" id="BARU01001614">
    <property type="protein sequence ID" value="GAH19305.1"/>
    <property type="molecule type" value="Genomic_DNA"/>
</dbReference>
<dbReference type="AlphaFoldDB" id="X1EG34"/>
<keyword evidence="2" id="KW-0489">Methyltransferase</keyword>
<evidence type="ECO:0000259" key="5">
    <source>
        <dbReference type="Pfam" id="PF01555"/>
    </source>
</evidence>
<protein>
    <recommendedName>
        <fullName evidence="5">DNA methylase N-4/N-6 domain-containing protein</fullName>
    </recommendedName>
</protein>
<evidence type="ECO:0000313" key="6">
    <source>
        <dbReference type="EMBL" id="GAH19305.1"/>
    </source>
</evidence>
<dbReference type="PANTHER" id="PTHR13370">
    <property type="entry name" value="RNA METHYLASE-RELATED"/>
    <property type="match status" value="1"/>
</dbReference>
<sequence>DLIYIDPPFFSGTNYRIKIEENGNQYDSIAYFDHWDKDIDSYLQMLRDRIVLFRELLSINGLLFIHLDWHASHYIRVLLDEIFGANRFVNSIVWYYYNKYSAGKKSLPRAHDDILVYSKSANYTFNELRVLRKKPIKQLKRVMVDGVLKNAKDEKGHVIYRVVKDKKMDDVWKIPCMQPASKEWTGFPTQKHHDLLERIIKIGSNEGDLVADFFCGSGTTLLVADKLNRRWIGSDISEYSIYLTRKRLLNYRKNLIDQVKKDEPIEIYTHFDEQKKNLISSGFFEKDLKIKRK</sequence>
<keyword evidence="3" id="KW-0808">Transferase</keyword>
<organism evidence="6">
    <name type="scientific">marine sediment metagenome</name>
    <dbReference type="NCBI Taxonomy" id="412755"/>
    <lineage>
        <taxon>unclassified sequences</taxon>
        <taxon>metagenomes</taxon>
        <taxon>ecological metagenomes</taxon>
    </lineage>
</organism>
<dbReference type="Gene3D" id="3.40.50.150">
    <property type="entry name" value="Vaccinia Virus protein VP39"/>
    <property type="match status" value="1"/>
</dbReference>
<keyword evidence="4" id="KW-0949">S-adenosyl-L-methionine</keyword>
<dbReference type="PROSITE" id="PS00092">
    <property type="entry name" value="N6_MTASE"/>
    <property type="match status" value="1"/>
</dbReference>
<dbReference type="PANTHER" id="PTHR13370:SF24">
    <property type="entry name" value="TYPE III RESTRICTION-MODIFICATION ENZYME STYLTI MOD SUBUNIT"/>
    <property type="match status" value="1"/>
</dbReference>
<gene>
    <name evidence="6" type="ORF">S03H2_04143</name>
</gene>
<feature type="non-terminal residue" evidence="6">
    <location>
        <position position="1"/>
    </location>
</feature>
<dbReference type="InterPro" id="IPR002295">
    <property type="entry name" value="N4/N6-MTase_EcoPI_Mod-like"/>
</dbReference>
<evidence type="ECO:0000256" key="4">
    <source>
        <dbReference type="ARBA" id="ARBA00022691"/>
    </source>
</evidence>
<evidence type="ECO:0000256" key="3">
    <source>
        <dbReference type="ARBA" id="ARBA00022679"/>
    </source>
</evidence>
<reference evidence="6" key="1">
    <citation type="journal article" date="2014" name="Front. Microbiol.">
        <title>High frequency of phylogenetically diverse reductive dehalogenase-homologous genes in deep subseafloor sedimentary metagenomes.</title>
        <authorList>
            <person name="Kawai M."/>
            <person name="Futagami T."/>
            <person name="Toyoda A."/>
            <person name="Takaki Y."/>
            <person name="Nishi S."/>
            <person name="Hori S."/>
            <person name="Arai W."/>
            <person name="Tsubouchi T."/>
            <person name="Morono Y."/>
            <person name="Uchiyama I."/>
            <person name="Ito T."/>
            <person name="Fujiyama A."/>
            <person name="Inagaki F."/>
            <person name="Takami H."/>
        </authorList>
    </citation>
    <scope>NUCLEOTIDE SEQUENCE</scope>
    <source>
        <strain evidence="6">Expedition CK06-06</strain>
    </source>
</reference>
<dbReference type="InterPro" id="IPR029063">
    <property type="entry name" value="SAM-dependent_MTases_sf"/>
</dbReference>
<name>X1EG34_9ZZZZ</name>
<comment type="similarity">
    <text evidence="1">Belongs to the N(4)/N(6)-methyltransferase family.</text>
</comment>
<dbReference type="GO" id="GO:0008170">
    <property type="term" value="F:N-methyltransferase activity"/>
    <property type="evidence" value="ECO:0007669"/>
    <property type="project" value="InterPro"/>
</dbReference>
<evidence type="ECO:0000256" key="2">
    <source>
        <dbReference type="ARBA" id="ARBA00022603"/>
    </source>
</evidence>
<dbReference type="PRINTS" id="PR00506">
    <property type="entry name" value="D21N6MTFRASE"/>
</dbReference>
<feature type="domain" description="DNA methylase N-4/N-6" evidence="5">
    <location>
        <begin position="1"/>
        <end position="243"/>
    </location>
</feature>
<dbReference type="InterPro" id="IPR002052">
    <property type="entry name" value="DNA_methylase_N6_adenine_CS"/>
</dbReference>
<accession>X1EG34</accession>
<dbReference type="GO" id="GO:0032259">
    <property type="term" value="P:methylation"/>
    <property type="evidence" value="ECO:0007669"/>
    <property type="project" value="UniProtKB-KW"/>
</dbReference>
<dbReference type="Pfam" id="PF01555">
    <property type="entry name" value="N6_N4_Mtase"/>
    <property type="match status" value="1"/>
</dbReference>
<comment type="caution">
    <text evidence="6">The sequence shown here is derived from an EMBL/GenBank/DDBJ whole genome shotgun (WGS) entry which is preliminary data.</text>
</comment>
<evidence type="ECO:0000256" key="1">
    <source>
        <dbReference type="ARBA" id="ARBA00006594"/>
    </source>
</evidence>
<dbReference type="GO" id="GO:0003677">
    <property type="term" value="F:DNA binding"/>
    <property type="evidence" value="ECO:0007669"/>
    <property type="project" value="InterPro"/>
</dbReference>
<dbReference type="SUPFAM" id="SSF53335">
    <property type="entry name" value="S-adenosyl-L-methionine-dependent methyltransferases"/>
    <property type="match status" value="1"/>
</dbReference>